<evidence type="ECO:0000313" key="2">
    <source>
        <dbReference type="Proteomes" id="UP000005446"/>
    </source>
</evidence>
<organism evidence="1 2">
    <name type="scientific">Glarea lozoyensis (strain ATCC 74030 / MF5533)</name>
    <dbReference type="NCBI Taxonomy" id="1104152"/>
    <lineage>
        <taxon>Eukaryota</taxon>
        <taxon>Fungi</taxon>
        <taxon>Dikarya</taxon>
        <taxon>Ascomycota</taxon>
        <taxon>Pezizomycotina</taxon>
        <taxon>Leotiomycetes</taxon>
        <taxon>Helotiales</taxon>
        <taxon>Helotiaceae</taxon>
        <taxon>Glarea</taxon>
    </lineage>
</organism>
<dbReference type="HOGENOM" id="CLU_2454924_0_0_1"/>
<dbReference type="Proteomes" id="UP000005446">
    <property type="component" value="Unassembled WGS sequence"/>
</dbReference>
<sequence length="89" mass="9412">MGAFGNMDLGSAFGLAHHVKLDAIKAKEKGGDKEMINQRVLDEGDLFGVRALEGGYFGGVSQSRPSSPSPSYVLAPQTVCWSLNPKEGS</sequence>
<dbReference type="AlphaFoldDB" id="H0EJY5"/>
<keyword evidence="2" id="KW-1185">Reference proteome</keyword>
<gene>
    <name evidence="1" type="ORF">M7I_2869</name>
</gene>
<reference evidence="1 2" key="1">
    <citation type="journal article" date="2012" name="Eukaryot. Cell">
        <title>Genome sequence of the fungus Glarea lozoyensis: the first genome sequence of a species from the Helotiaceae family.</title>
        <authorList>
            <person name="Youssar L."/>
            <person name="Gruening B.A."/>
            <person name="Erxleben A."/>
            <person name="Guenther S."/>
            <person name="Huettel W."/>
        </authorList>
    </citation>
    <scope>NUCLEOTIDE SEQUENCE [LARGE SCALE GENOMIC DNA]</scope>
    <source>
        <strain evidence="2">ATCC 74030 / MF5533</strain>
    </source>
</reference>
<dbReference type="OrthoDB" id="5361354at2759"/>
<dbReference type="EMBL" id="AGUE01000060">
    <property type="protein sequence ID" value="EHL01176.1"/>
    <property type="molecule type" value="Genomic_DNA"/>
</dbReference>
<evidence type="ECO:0000313" key="1">
    <source>
        <dbReference type="EMBL" id="EHL01176.1"/>
    </source>
</evidence>
<name>H0EJY5_GLAL7</name>
<comment type="caution">
    <text evidence="1">The sequence shown here is derived from an EMBL/GenBank/DDBJ whole genome shotgun (WGS) entry which is preliminary data.</text>
</comment>
<proteinExistence type="predicted"/>
<accession>H0EJY5</accession>
<dbReference type="InParanoid" id="H0EJY5"/>
<protein>
    <submittedName>
        <fullName evidence="1">Uncharacterized protein</fullName>
    </submittedName>
</protein>